<accession>A0ABR6XKF7</accession>
<protein>
    <submittedName>
        <fullName evidence="2">TlpA family protein disulfide reductase</fullName>
    </submittedName>
</protein>
<dbReference type="PROSITE" id="PS51352">
    <property type="entry name" value="THIOREDOXIN_2"/>
    <property type="match status" value="1"/>
</dbReference>
<proteinExistence type="predicted"/>
<evidence type="ECO:0000259" key="1">
    <source>
        <dbReference type="PROSITE" id="PS51352"/>
    </source>
</evidence>
<dbReference type="Proteomes" id="UP000643610">
    <property type="component" value="Unassembled WGS sequence"/>
</dbReference>
<dbReference type="CDD" id="cd02966">
    <property type="entry name" value="TlpA_like_family"/>
    <property type="match status" value="1"/>
</dbReference>
<dbReference type="Pfam" id="PF00578">
    <property type="entry name" value="AhpC-TSA"/>
    <property type="match status" value="1"/>
</dbReference>
<keyword evidence="3" id="KW-1185">Reference proteome</keyword>
<organism evidence="2 3">
    <name type="scientific">Undibacterium amnicola</name>
    <dbReference type="NCBI Taxonomy" id="1834038"/>
    <lineage>
        <taxon>Bacteria</taxon>
        <taxon>Pseudomonadati</taxon>
        <taxon>Pseudomonadota</taxon>
        <taxon>Betaproteobacteria</taxon>
        <taxon>Burkholderiales</taxon>
        <taxon>Oxalobacteraceae</taxon>
        <taxon>Undibacterium</taxon>
    </lineage>
</organism>
<name>A0ABR6XKF7_9BURK</name>
<dbReference type="SUPFAM" id="SSF52833">
    <property type="entry name" value="Thioredoxin-like"/>
    <property type="match status" value="1"/>
</dbReference>
<reference evidence="2 3" key="1">
    <citation type="submission" date="2020-08" db="EMBL/GenBank/DDBJ databases">
        <title>Novel species isolated from subtropical streams in China.</title>
        <authorList>
            <person name="Lu H."/>
        </authorList>
    </citation>
    <scope>NUCLEOTIDE SEQUENCE [LARGE SCALE GENOMIC DNA]</scope>
    <source>
        <strain evidence="2 3">KCTC 52442</strain>
    </source>
</reference>
<dbReference type="InterPro" id="IPR000866">
    <property type="entry name" value="AhpC/TSA"/>
</dbReference>
<dbReference type="PANTHER" id="PTHR42852:SF18">
    <property type="entry name" value="CHROMOSOME UNDETERMINED SCAFFOLD_47, WHOLE GENOME SHOTGUN SEQUENCE"/>
    <property type="match status" value="1"/>
</dbReference>
<sequence>MKNLWRLIVPLVIVCFAYQHEVLAQEQMMQAKSLAPVTYKIIVSQEQFEEAKKTDVNFKSSDFILGDLQVTSQLTSIEIAERLKSDAKKKAAIVKADVAKIDAAIVEMPKVKAPEIKIYKLVVDEARFNQVKKDKKPFSFSKVIMGDDVQYVETSAEEKKAFSALEFLRKKIKVGDTFPAFKLTTVDGKNMTESVFQGKLTLLNFYFDKCEPCIKETPELNRFAQNYPEVQTIAITFDSTKQAQDYVAQHQFAWPILVEGDKLIRTDIGLSSYPSFALVDGQGKVLGLDSSIEIGINDHKAEAALVAWIAKLTDGKSAVQKAAP</sequence>
<evidence type="ECO:0000313" key="2">
    <source>
        <dbReference type="EMBL" id="MBC3829999.1"/>
    </source>
</evidence>
<feature type="domain" description="Thioredoxin" evidence="1">
    <location>
        <begin position="172"/>
        <end position="314"/>
    </location>
</feature>
<dbReference type="Gene3D" id="3.40.30.10">
    <property type="entry name" value="Glutaredoxin"/>
    <property type="match status" value="1"/>
</dbReference>
<dbReference type="EMBL" id="JACOFU010000001">
    <property type="protein sequence ID" value="MBC3829999.1"/>
    <property type="molecule type" value="Genomic_DNA"/>
</dbReference>
<dbReference type="PANTHER" id="PTHR42852">
    <property type="entry name" value="THIOL:DISULFIDE INTERCHANGE PROTEIN DSBE"/>
    <property type="match status" value="1"/>
</dbReference>
<dbReference type="InterPro" id="IPR013766">
    <property type="entry name" value="Thioredoxin_domain"/>
</dbReference>
<evidence type="ECO:0000313" key="3">
    <source>
        <dbReference type="Proteomes" id="UP000643610"/>
    </source>
</evidence>
<comment type="caution">
    <text evidence="2">The sequence shown here is derived from an EMBL/GenBank/DDBJ whole genome shotgun (WGS) entry which is preliminary data.</text>
</comment>
<dbReference type="InterPro" id="IPR036249">
    <property type="entry name" value="Thioredoxin-like_sf"/>
</dbReference>
<dbReference type="RefSeq" id="WP_186889051.1">
    <property type="nucleotide sequence ID" value="NZ_JACOFU010000001.1"/>
</dbReference>
<dbReference type="InterPro" id="IPR050553">
    <property type="entry name" value="Thioredoxin_ResA/DsbE_sf"/>
</dbReference>
<gene>
    <name evidence="2" type="ORF">H8K33_00595</name>
</gene>